<reference evidence="3 4" key="1">
    <citation type="submission" date="2019-02" db="EMBL/GenBank/DDBJ databases">
        <title>WGS of Pseudoxanthomonas species novum from clinical isolates.</title>
        <authorList>
            <person name="Bernier A.-M."/>
            <person name="Bernard K."/>
            <person name="Vachon A."/>
        </authorList>
    </citation>
    <scope>NUCLEOTIDE SEQUENCE [LARGE SCALE GENOMIC DNA]</scope>
    <source>
        <strain evidence="3 4">NML171200</strain>
    </source>
</reference>
<protein>
    <submittedName>
        <fullName evidence="3">Thioesterase family protein</fullName>
    </submittedName>
</protein>
<organism evidence="3 4">
    <name type="scientific">Pseudoxanthomonas winnipegensis</name>
    <dbReference type="NCBI Taxonomy" id="2480810"/>
    <lineage>
        <taxon>Bacteria</taxon>
        <taxon>Pseudomonadati</taxon>
        <taxon>Pseudomonadota</taxon>
        <taxon>Gammaproteobacteria</taxon>
        <taxon>Lysobacterales</taxon>
        <taxon>Lysobacteraceae</taxon>
        <taxon>Pseudoxanthomonas</taxon>
    </lineage>
</organism>
<feature type="domain" description="Acyl-CoA thioesterase-like C-terminal" evidence="2">
    <location>
        <begin position="127"/>
        <end position="260"/>
    </location>
</feature>
<dbReference type="Pfam" id="PF13622">
    <property type="entry name" value="4HBT_3"/>
    <property type="match status" value="1"/>
</dbReference>
<comment type="caution">
    <text evidence="3">The sequence shown here is derived from an EMBL/GenBank/DDBJ whole genome shotgun (WGS) entry which is preliminary data.</text>
</comment>
<dbReference type="EMBL" id="SHMC01000011">
    <property type="protein sequence ID" value="TAA20104.1"/>
    <property type="molecule type" value="Genomic_DNA"/>
</dbReference>
<dbReference type="OrthoDB" id="7059210at2"/>
<evidence type="ECO:0000313" key="3">
    <source>
        <dbReference type="EMBL" id="TAA20104.1"/>
    </source>
</evidence>
<dbReference type="InterPro" id="IPR042171">
    <property type="entry name" value="Acyl-CoA_hotdog"/>
</dbReference>
<gene>
    <name evidence="3" type="ORF">EA660_18895</name>
</gene>
<dbReference type="InterPro" id="IPR049449">
    <property type="entry name" value="TesB_ACOT8-like_N"/>
</dbReference>
<dbReference type="InterPro" id="IPR049450">
    <property type="entry name" value="ACOT8-like_C"/>
</dbReference>
<evidence type="ECO:0000259" key="2">
    <source>
        <dbReference type="Pfam" id="PF20789"/>
    </source>
</evidence>
<dbReference type="InterPro" id="IPR029069">
    <property type="entry name" value="HotDog_dom_sf"/>
</dbReference>
<proteinExistence type="predicted"/>
<dbReference type="RefSeq" id="WP_130552999.1">
    <property type="nucleotide sequence ID" value="NZ_SHMC01000011.1"/>
</dbReference>
<dbReference type="Gene3D" id="2.40.160.210">
    <property type="entry name" value="Acyl-CoA thioesterase, double hotdog domain"/>
    <property type="match status" value="1"/>
</dbReference>
<dbReference type="Proteomes" id="UP000292627">
    <property type="component" value="Unassembled WGS sequence"/>
</dbReference>
<accession>A0A4Q8L507</accession>
<feature type="domain" description="Acyl-CoA thioesterase-like N-terminal HotDog" evidence="1">
    <location>
        <begin position="28"/>
        <end position="107"/>
    </location>
</feature>
<dbReference type="Pfam" id="PF20789">
    <property type="entry name" value="4HBT_3C"/>
    <property type="match status" value="1"/>
</dbReference>
<evidence type="ECO:0000313" key="4">
    <source>
        <dbReference type="Proteomes" id="UP000292627"/>
    </source>
</evidence>
<dbReference type="AlphaFoldDB" id="A0A4Q8L507"/>
<dbReference type="SUPFAM" id="SSF54637">
    <property type="entry name" value="Thioesterase/thiol ester dehydrase-isomerase"/>
    <property type="match status" value="2"/>
</dbReference>
<sequence length="267" mass="28558">MTTFAANAPIARIHEACAPGAQLELDASWWGFGGLHGGLALSLLTAAMCKQHPGLVMQQVSAQYRRALRKPFTLDVSASTAGRTVSWLDARAVEDGRVALSASALFTNPGQESGPVISPPRPAAPPPSQCPVFTIPPEFVPFAHRTEIRPVGKVRPFSGAAEPELIAWLRLVEDDLPPDSARLIVLMDALAPSYSAVLHTPVALPTVTFTVTPGSGLAQASSPWVLLRARTDSRRRDGWLLERLDAWTPEGAHLGSAEQVRVAVSRD</sequence>
<evidence type="ECO:0000259" key="1">
    <source>
        <dbReference type="Pfam" id="PF13622"/>
    </source>
</evidence>
<name>A0A4Q8L507_9GAMM</name>